<evidence type="ECO:0000256" key="5">
    <source>
        <dbReference type="ARBA" id="ARBA00023136"/>
    </source>
</evidence>
<name>A0A2N5XQH9_9HYPH</name>
<comment type="caution">
    <text evidence="8">The sequence shown here is derived from an EMBL/GenBank/DDBJ whole genome shotgun (WGS) entry which is preliminary data.</text>
</comment>
<dbReference type="Pfam" id="PF00892">
    <property type="entry name" value="EamA"/>
    <property type="match status" value="2"/>
</dbReference>
<feature type="domain" description="EamA" evidence="7">
    <location>
        <begin position="169"/>
        <end position="293"/>
    </location>
</feature>
<feature type="domain" description="EamA" evidence="7">
    <location>
        <begin position="26"/>
        <end position="158"/>
    </location>
</feature>
<sequence length="319" mass="34722">MTTAPQGTAARRLDSSPQREDKGNLYGIVVMQITMLFFVTTDTLSKLVSDELATGQLIFVRGMFAVVAILVILIWRGELRHYRHAFNKIVLLRAVCETVAAILFLTALKHLPLANTAAILLTIPLATTAAAALFLGEQVGIRRWTAVFVGFLGVMAIVRPGLDGFNSYSLFALAAVVGASTRDLVTRRIPSGTSLWVVTLTTLFISAIGGGLLGVTETWQPVSNQNLIILFAAAFFLTMGQFAVVIAMNSGEISVVSSFRYISMPIALTYGYLLWGDIPDTLTWVGICLILSAGIYTIFRERKVSRLRKQAQQDASISK</sequence>
<evidence type="ECO:0000256" key="2">
    <source>
        <dbReference type="ARBA" id="ARBA00009853"/>
    </source>
</evidence>
<evidence type="ECO:0000256" key="1">
    <source>
        <dbReference type="ARBA" id="ARBA00004141"/>
    </source>
</evidence>
<dbReference type="SUPFAM" id="SSF103481">
    <property type="entry name" value="Multidrug resistance efflux transporter EmrE"/>
    <property type="match status" value="2"/>
</dbReference>
<dbReference type="InterPro" id="IPR000620">
    <property type="entry name" value="EamA_dom"/>
</dbReference>
<dbReference type="GO" id="GO:0016020">
    <property type="term" value="C:membrane"/>
    <property type="evidence" value="ECO:0007669"/>
    <property type="project" value="UniProtKB-SubCell"/>
</dbReference>
<comment type="similarity">
    <text evidence="2">Belongs to the drug/metabolite transporter (DMT) superfamily. 10 TMS drug/metabolite exporter (DME) (TC 2.A.7.3) family.</text>
</comment>
<keyword evidence="9" id="KW-1185">Reference proteome</keyword>
<feature type="transmembrane region" description="Helical" evidence="6">
    <location>
        <begin position="25"/>
        <end position="45"/>
    </location>
</feature>
<evidence type="ECO:0000256" key="6">
    <source>
        <dbReference type="SAM" id="Phobius"/>
    </source>
</evidence>
<reference evidence="8 9" key="1">
    <citation type="submission" date="2018-01" db="EMBL/GenBank/DDBJ databases">
        <title>The draft genome sequence of Cohaesibacter sp. H1304.</title>
        <authorList>
            <person name="Wang N.-N."/>
            <person name="Du Z.-J."/>
        </authorList>
    </citation>
    <scope>NUCLEOTIDE SEQUENCE [LARGE SCALE GENOMIC DNA]</scope>
    <source>
        <strain evidence="8 9">H1304</strain>
    </source>
</reference>
<feature type="transmembrane region" description="Helical" evidence="6">
    <location>
        <begin position="194"/>
        <end position="215"/>
    </location>
</feature>
<organism evidence="8 9">
    <name type="scientific">Cohaesibacter celericrescens</name>
    <dbReference type="NCBI Taxonomy" id="2067669"/>
    <lineage>
        <taxon>Bacteria</taxon>
        <taxon>Pseudomonadati</taxon>
        <taxon>Pseudomonadota</taxon>
        <taxon>Alphaproteobacteria</taxon>
        <taxon>Hyphomicrobiales</taxon>
        <taxon>Cohaesibacteraceae</taxon>
    </lineage>
</organism>
<keyword evidence="4 6" id="KW-1133">Transmembrane helix</keyword>
<dbReference type="PANTHER" id="PTHR22911:SF6">
    <property type="entry name" value="SOLUTE CARRIER FAMILY 35 MEMBER G1"/>
    <property type="match status" value="1"/>
</dbReference>
<evidence type="ECO:0000256" key="4">
    <source>
        <dbReference type="ARBA" id="ARBA00022989"/>
    </source>
</evidence>
<evidence type="ECO:0000313" key="9">
    <source>
        <dbReference type="Proteomes" id="UP000234881"/>
    </source>
</evidence>
<dbReference type="Proteomes" id="UP000234881">
    <property type="component" value="Unassembled WGS sequence"/>
</dbReference>
<keyword evidence="5 6" id="KW-0472">Membrane</keyword>
<feature type="transmembrane region" description="Helical" evidence="6">
    <location>
        <begin position="144"/>
        <end position="162"/>
    </location>
</feature>
<keyword evidence="3 6" id="KW-0812">Transmembrane</keyword>
<dbReference type="OrthoDB" id="7818056at2"/>
<dbReference type="AlphaFoldDB" id="A0A2N5XQH9"/>
<dbReference type="InterPro" id="IPR037185">
    <property type="entry name" value="EmrE-like"/>
</dbReference>
<feature type="transmembrane region" description="Helical" evidence="6">
    <location>
        <begin position="89"/>
        <end position="108"/>
    </location>
</feature>
<evidence type="ECO:0000313" key="8">
    <source>
        <dbReference type="EMBL" id="PLW76771.1"/>
    </source>
</evidence>
<accession>A0A2N5XQH9</accession>
<feature type="transmembrane region" description="Helical" evidence="6">
    <location>
        <begin position="57"/>
        <end position="77"/>
    </location>
</feature>
<feature type="transmembrane region" description="Helical" evidence="6">
    <location>
        <begin position="281"/>
        <end position="299"/>
    </location>
</feature>
<evidence type="ECO:0000259" key="7">
    <source>
        <dbReference type="Pfam" id="PF00892"/>
    </source>
</evidence>
<feature type="transmembrane region" description="Helical" evidence="6">
    <location>
        <begin position="114"/>
        <end position="135"/>
    </location>
</feature>
<dbReference type="EMBL" id="PKUQ01000022">
    <property type="protein sequence ID" value="PLW76771.1"/>
    <property type="molecule type" value="Genomic_DNA"/>
</dbReference>
<proteinExistence type="inferred from homology"/>
<dbReference type="RefSeq" id="WP_101534059.1">
    <property type="nucleotide sequence ID" value="NZ_JBFHIU010000014.1"/>
</dbReference>
<feature type="transmembrane region" description="Helical" evidence="6">
    <location>
        <begin position="227"/>
        <end position="247"/>
    </location>
</feature>
<protein>
    <submittedName>
        <fullName evidence="8">EamA family transporter</fullName>
    </submittedName>
</protein>
<evidence type="ECO:0000256" key="3">
    <source>
        <dbReference type="ARBA" id="ARBA00022692"/>
    </source>
</evidence>
<comment type="subcellular location">
    <subcellularLocation>
        <location evidence="1">Membrane</location>
        <topology evidence="1">Multi-pass membrane protein</topology>
    </subcellularLocation>
</comment>
<gene>
    <name evidence="8" type="ORF">C0081_11940</name>
</gene>
<dbReference type="PANTHER" id="PTHR22911">
    <property type="entry name" value="ACYL-MALONYL CONDENSING ENZYME-RELATED"/>
    <property type="match status" value="1"/>
</dbReference>